<keyword evidence="5 7" id="KW-0862">Zinc</keyword>
<gene>
    <name evidence="9" type="ORF">ACHKAR_01135</name>
</gene>
<dbReference type="Pfam" id="PF01432">
    <property type="entry name" value="Peptidase_M3"/>
    <property type="match status" value="1"/>
</dbReference>
<dbReference type="InterPro" id="IPR024080">
    <property type="entry name" value="Neurolysin/TOP_N"/>
</dbReference>
<dbReference type="Gene3D" id="3.40.390.10">
    <property type="entry name" value="Collagenase (Catalytic Domain)"/>
    <property type="match status" value="1"/>
</dbReference>
<organism evidence="9 10">
    <name type="scientific">Marinoscillum luteum</name>
    <dbReference type="NCBI Taxonomy" id="861051"/>
    <lineage>
        <taxon>Bacteria</taxon>
        <taxon>Pseudomonadati</taxon>
        <taxon>Bacteroidota</taxon>
        <taxon>Cytophagia</taxon>
        <taxon>Cytophagales</taxon>
        <taxon>Reichenbachiellaceae</taxon>
        <taxon>Marinoscillum</taxon>
    </lineage>
</organism>
<dbReference type="CDD" id="cd06456">
    <property type="entry name" value="M3A_DCP"/>
    <property type="match status" value="1"/>
</dbReference>
<sequence length="680" mass="77353">MSNPFLSAYNTPFEVPPFHLIRNEHYMPALKQAITEAREEIENIAGSTDPATFENTIVALEKSGALMERVTSVLFNLNSAETNDELQGVAREASPLLSEFDNEVKQNTRLWERIKTVFENREHLSLDGEQSMLLDKTYKGFVRSGADLDGAKKERYKEISIELSRLSLQFGENLLAETNDFLYLVESKDDLAGLPKDVISRAASTAKQKGHEGKWAFTLQAPSYMPVMEYADNRSLREKLYKAYMCKALKGNERDNQEIVLQLSKLRAEKAQLLGYGTYAEYVLEERMAESPARVEDFLNDLMTRALPKAKEEVEELRAFMQELGADHELQRWDWAYYSEKLRKKKYDLDDELTKPYFKLENVISGVFQTAERLFDISFRRNEEIPVYHPDVQAYEVLGGKGTVVAIFFADFFPRDGKRGGAWMTSYRDQKKVGGEKVIPHVSIVCNFTPSSEDVPSLLKFDEVTTLFHEFGHALHGMLADTRYASLSGTHVYWDFVELPSQILENWCYEKECLDLFAKHFENGELIPAEYVKRLKKSATYHEAYATVRQLSFAALDMNWHNIPFEKAGTLADVRAVENEAFASTDLFPPVPDTNMSVQFGHIFAGGYAAGYYSYKWAEVLDADAFSVFQEKGVFDKATALSFKENILSRGGTEHPMTLYKKFRGKAPAPDALLKRAGLG</sequence>
<evidence type="ECO:0000256" key="6">
    <source>
        <dbReference type="ARBA" id="ARBA00023049"/>
    </source>
</evidence>
<evidence type="ECO:0000259" key="8">
    <source>
        <dbReference type="Pfam" id="PF01432"/>
    </source>
</evidence>
<feature type="domain" description="Peptidase M3A/M3B catalytic" evidence="8">
    <location>
        <begin position="227"/>
        <end position="678"/>
    </location>
</feature>
<dbReference type="InterPro" id="IPR024079">
    <property type="entry name" value="MetalloPept_cat_dom_sf"/>
</dbReference>
<dbReference type="Gene3D" id="1.10.1370.10">
    <property type="entry name" value="Neurolysin, domain 3"/>
    <property type="match status" value="1"/>
</dbReference>
<dbReference type="PANTHER" id="PTHR43660:SF1">
    <property type="entry name" value="DIPEPTIDYL CARBOXYPEPTIDASE"/>
    <property type="match status" value="1"/>
</dbReference>
<keyword evidence="4 7" id="KW-0378">Hydrolase</keyword>
<dbReference type="InterPro" id="IPR034005">
    <property type="entry name" value="M3A_DCP"/>
</dbReference>
<keyword evidence="6 7" id="KW-0482">Metalloprotease</keyword>
<comment type="caution">
    <text evidence="9">The sequence shown here is derived from an EMBL/GenBank/DDBJ whole genome shotgun (WGS) entry which is preliminary data.</text>
</comment>
<dbReference type="InterPro" id="IPR001567">
    <property type="entry name" value="Pept_M3A_M3B_dom"/>
</dbReference>
<evidence type="ECO:0000256" key="1">
    <source>
        <dbReference type="ARBA" id="ARBA00006040"/>
    </source>
</evidence>
<protein>
    <submittedName>
        <fullName evidence="9">M3 family metallopeptidase</fullName>
    </submittedName>
</protein>
<evidence type="ECO:0000256" key="3">
    <source>
        <dbReference type="ARBA" id="ARBA00022723"/>
    </source>
</evidence>
<evidence type="ECO:0000256" key="7">
    <source>
        <dbReference type="RuleBase" id="RU003435"/>
    </source>
</evidence>
<accession>A0ABW7N362</accession>
<name>A0ABW7N362_9BACT</name>
<evidence type="ECO:0000256" key="4">
    <source>
        <dbReference type="ARBA" id="ARBA00022801"/>
    </source>
</evidence>
<evidence type="ECO:0000256" key="5">
    <source>
        <dbReference type="ARBA" id="ARBA00022833"/>
    </source>
</evidence>
<comment type="similarity">
    <text evidence="1 7">Belongs to the peptidase M3 family.</text>
</comment>
<dbReference type="Gene3D" id="1.20.1050.40">
    <property type="entry name" value="Endopeptidase. Chain P, domain 1"/>
    <property type="match status" value="1"/>
</dbReference>
<dbReference type="InterPro" id="IPR024077">
    <property type="entry name" value="Neurolysin/TOP_dom2"/>
</dbReference>
<dbReference type="EMBL" id="JBIPKE010000008">
    <property type="protein sequence ID" value="MFH6982017.1"/>
    <property type="molecule type" value="Genomic_DNA"/>
</dbReference>
<reference evidence="9 10" key="1">
    <citation type="journal article" date="2013" name="Int. J. Syst. Evol. Microbiol.">
        <title>Marinoscillum luteum sp. nov., isolated from marine sediment.</title>
        <authorList>
            <person name="Cha I.T."/>
            <person name="Park S.J."/>
            <person name="Kim S.J."/>
            <person name="Kim J.G."/>
            <person name="Jung M.Y."/>
            <person name="Shin K.S."/>
            <person name="Kwon K.K."/>
            <person name="Yang S.H."/>
            <person name="Seo Y.S."/>
            <person name="Rhee S.K."/>
        </authorList>
    </citation>
    <scope>NUCLEOTIDE SEQUENCE [LARGE SCALE GENOMIC DNA]</scope>
    <source>
        <strain evidence="9 10">KCTC 23939</strain>
    </source>
</reference>
<dbReference type="PANTHER" id="PTHR43660">
    <property type="entry name" value="DIPEPTIDYL CARBOXYPEPTIDASE"/>
    <property type="match status" value="1"/>
</dbReference>
<keyword evidence="2 7" id="KW-0645">Protease</keyword>
<keyword evidence="10" id="KW-1185">Reference proteome</keyword>
<proteinExistence type="inferred from homology"/>
<dbReference type="RefSeq" id="WP_395415822.1">
    <property type="nucleotide sequence ID" value="NZ_JBIPKE010000008.1"/>
</dbReference>
<dbReference type="SUPFAM" id="SSF55486">
    <property type="entry name" value="Metalloproteases ('zincins'), catalytic domain"/>
    <property type="match status" value="1"/>
</dbReference>
<evidence type="ECO:0000313" key="10">
    <source>
        <dbReference type="Proteomes" id="UP001610063"/>
    </source>
</evidence>
<dbReference type="InterPro" id="IPR045090">
    <property type="entry name" value="Pept_M3A_M3B"/>
</dbReference>
<comment type="cofactor">
    <cofactor evidence="7">
        <name>Zn(2+)</name>
        <dbReference type="ChEBI" id="CHEBI:29105"/>
    </cofactor>
    <text evidence="7">Binds 1 zinc ion.</text>
</comment>
<evidence type="ECO:0000256" key="2">
    <source>
        <dbReference type="ARBA" id="ARBA00022670"/>
    </source>
</evidence>
<dbReference type="Proteomes" id="UP001610063">
    <property type="component" value="Unassembled WGS sequence"/>
</dbReference>
<evidence type="ECO:0000313" key="9">
    <source>
        <dbReference type="EMBL" id="MFH6982017.1"/>
    </source>
</evidence>
<keyword evidence="3 7" id="KW-0479">Metal-binding</keyword>